<proteinExistence type="predicted"/>
<accession>A0ABP8ELI8</accession>
<feature type="transmembrane region" description="Helical" evidence="3">
    <location>
        <begin position="96"/>
        <end position="120"/>
    </location>
</feature>
<keyword evidence="3" id="KW-0812">Transmembrane</keyword>
<feature type="compositionally biased region" description="Basic and acidic residues" evidence="2">
    <location>
        <begin position="378"/>
        <end position="408"/>
    </location>
</feature>
<dbReference type="EMBL" id="BAABAZ010000006">
    <property type="protein sequence ID" value="GAA4284859.1"/>
    <property type="molecule type" value="Genomic_DNA"/>
</dbReference>
<keyword evidence="3" id="KW-1133">Transmembrane helix</keyword>
<feature type="transmembrane region" description="Helical" evidence="3">
    <location>
        <begin position="66"/>
        <end position="84"/>
    </location>
</feature>
<comment type="caution">
    <text evidence="4">The sequence shown here is derived from an EMBL/GenBank/DDBJ whole genome shotgun (WGS) entry which is preliminary data.</text>
</comment>
<feature type="compositionally biased region" description="Polar residues" evidence="2">
    <location>
        <begin position="339"/>
        <end position="348"/>
    </location>
</feature>
<keyword evidence="5" id="KW-1185">Reference proteome</keyword>
<evidence type="ECO:0000313" key="4">
    <source>
        <dbReference type="EMBL" id="GAA4284859.1"/>
    </source>
</evidence>
<feature type="region of interest" description="Disordered" evidence="2">
    <location>
        <begin position="339"/>
        <end position="423"/>
    </location>
</feature>
<name>A0ABP8ELI8_9MICO</name>
<reference evidence="5" key="1">
    <citation type="journal article" date="2019" name="Int. J. Syst. Evol. Microbiol.">
        <title>The Global Catalogue of Microorganisms (GCM) 10K type strain sequencing project: providing services to taxonomists for standard genome sequencing and annotation.</title>
        <authorList>
            <consortium name="The Broad Institute Genomics Platform"/>
            <consortium name="The Broad Institute Genome Sequencing Center for Infectious Disease"/>
            <person name="Wu L."/>
            <person name="Ma J."/>
        </authorList>
    </citation>
    <scope>NUCLEOTIDE SEQUENCE [LARGE SCALE GENOMIC DNA]</scope>
    <source>
        <strain evidence="5">JCM 17458</strain>
    </source>
</reference>
<sequence>MSSSWKSLWREACGTTLPAYRVLVPDSVPDSVITTWLARGYRISPSDPVPAFAFPGMSRNLIKSNFLYRATTGAGLTATGIAALPTAMATLATGDLATGGLVTTGFFGLVTAIGAGWTGLKFRRDPKRLSNRDKEAAARARWITPADLGWIPGLQKGQDTDEQRLFHLAVVTARRIRQTRAWTHPILQDHVSRVDLDHAVASIGVRLQELVELRNELESIREPHTATRIDTYLTKLAKAFQSMAARVLAMHEYYEHLLDLDRQLMVLHNTERSKQLGDRVLDVLSRTADDESADWQFRELNIEAESHADVIRNLLAELEETAEEFDDLDDLDRRLAAAQRTSGRTSPGTNPPPAAGGHAEAPAGGSSTRPARGAGEQVPRERREHEQEPFRQAEHGRPDDSSGAHDGPRSITAGSDPVFDLGAELRRQAQEIRSRFPRNR</sequence>
<gene>
    <name evidence="4" type="ORF">GCM10022261_23900</name>
</gene>
<feature type="coiled-coil region" evidence="1">
    <location>
        <begin position="301"/>
        <end position="331"/>
    </location>
</feature>
<evidence type="ECO:0000256" key="3">
    <source>
        <dbReference type="SAM" id="Phobius"/>
    </source>
</evidence>
<keyword evidence="1" id="KW-0175">Coiled coil</keyword>
<evidence type="ECO:0000256" key="1">
    <source>
        <dbReference type="SAM" id="Coils"/>
    </source>
</evidence>
<evidence type="ECO:0000256" key="2">
    <source>
        <dbReference type="SAM" id="MobiDB-lite"/>
    </source>
</evidence>
<feature type="compositionally biased region" description="Low complexity" evidence="2">
    <location>
        <begin position="355"/>
        <end position="365"/>
    </location>
</feature>
<keyword evidence="3" id="KW-0472">Membrane</keyword>
<evidence type="ECO:0008006" key="6">
    <source>
        <dbReference type="Google" id="ProtNLM"/>
    </source>
</evidence>
<dbReference type="RefSeq" id="WP_236862826.1">
    <property type="nucleotide sequence ID" value="NZ_BAABAZ010000006.1"/>
</dbReference>
<organism evidence="4 5">
    <name type="scientific">Brevibacterium daeguense</name>
    <dbReference type="NCBI Taxonomy" id="909936"/>
    <lineage>
        <taxon>Bacteria</taxon>
        <taxon>Bacillati</taxon>
        <taxon>Actinomycetota</taxon>
        <taxon>Actinomycetes</taxon>
        <taxon>Micrococcales</taxon>
        <taxon>Brevibacteriaceae</taxon>
        <taxon>Brevibacterium</taxon>
    </lineage>
</organism>
<protein>
    <recommendedName>
        <fullName evidence="6">5-bromo-4-chloroindolyl phosphate hydrolysis protein</fullName>
    </recommendedName>
</protein>
<dbReference type="Proteomes" id="UP001501586">
    <property type="component" value="Unassembled WGS sequence"/>
</dbReference>
<evidence type="ECO:0000313" key="5">
    <source>
        <dbReference type="Proteomes" id="UP001501586"/>
    </source>
</evidence>